<dbReference type="PANTHER" id="PTHR48012">
    <property type="entry name" value="STERILE20-LIKE KINASE, ISOFORM B-RELATED"/>
    <property type="match status" value="1"/>
</dbReference>
<evidence type="ECO:0000313" key="13">
    <source>
        <dbReference type="WBParaSite" id="maker-uti_cns_0005408-snap-gene-0.3-mRNA-1"/>
    </source>
</evidence>
<dbReference type="SUPFAM" id="SSF56112">
    <property type="entry name" value="Protein kinase-like (PK-like)"/>
    <property type="match status" value="1"/>
</dbReference>
<evidence type="ECO:0000256" key="3">
    <source>
        <dbReference type="ARBA" id="ARBA00012513"/>
    </source>
</evidence>
<evidence type="ECO:0000256" key="7">
    <source>
        <dbReference type="ARBA" id="ARBA00022741"/>
    </source>
</evidence>
<comment type="catalytic activity">
    <reaction evidence="10">
        <text>L-threonyl-[protein] + ATP = O-phospho-L-threonyl-[protein] + ADP + H(+)</text>
        <dbReference type="Rhea" id="RHEA:46608"/>
        <dbReference type="Rhea" id="RHEA-COMP:11060"/>
        <dbReference type="Rhea" id="RHEA-COMP:11605"/>
        <dbReference type="ChEBI" id="CHEBI:15378"/>
        <dbReference type="ChEBI" id="CHEBI:30013"/>
        <dbReference type="ChEBI" id="CHEBI:30616"/>
        <dbReference type="ChEBI" id="CHEBI:61977"/>
        <dbReference type="ChEBI" id="CHEBI:456216"/>
        <dbReference type="EC" id="2.7.11.1"/>
    </reaction>
</comment>
<evidence type="ECO:0000256" key="11">
    <source>
        <dbReference type="ARBA" id="ARBA00048679"/>
    </source>
</evidence>
<organism evidence="12 13">
    <name type="scientific">Macrostomum lignano</name>
    <dbReference type="NCBI Taxonomy" id="282301"/>
    <lineage>
        <taxon>Eukaryota</taxon>
        <taxon>Metazoa</taxon>
        <taxon>Spiralia</taxon>
        <taxon>Lophotrochozoa</taxon>
        <taxon>Platyhelminthes</taxon>
        <taxon>Rhabditophora</taxon>
        <taxon>Macrostomorpha</taxon>
        <taxon>Macrostomida</taxon>
        <taxon>Macrostomidae</taxon>
        <taxon>Macrostomum</taxon>
    </lineage>
</organism>
<keyword evidence="5" id="KW-0723">Serine/threonine-protein kinase</keyword>
<comment type="catalytic activity">
    <reaction evidence="11">
        <text>L-seryl-[protein] + ATP = O-phospho-L-seryl-[protein] + ADP + H(+)</text>
        <dbReference type="Rhea" id="RHEA:17989"/>
        <dbReference type="Rhea" id="RHEA-COMP:9863"/>
        <dbReference type="Rhea" id="RHEA-COMP:11604"/>
        <dbReference type="ChEBI" id="CHEBI:15378"/>
        <dbReference type="ChEBI" id="CHEBI:29999"/>
        <dbReference type="ChEBI" id="CHEBI:30616"/>
        <dbReference type="ChEBI" id="CHEBI:83421"/>
        <dbReference type="ChEBI" id="CHEBI:456216"/>
        <dbReference type="EC" id="2.7.11.1"/>
    </reaction>
</comment>
<keyword evidence="12" id="KW-1185">Reference proteome</keyword>
<evidence type="ECO:0000256" key="8">
    <source>
        <dbReference type="ARBA" id="ARBA00022777"/>
    </source>
</evidence>
<protein>
    <recommendedName>
        <fullName evidence="3">non-specific serine/threonine protein kinase</fullName>
        <ecNumber evidence="3">2.7.11.1</ecNumber>
    </recommendedName>
</protein>
<dbReference type="GO" id="GO:0005737">
    <property type="term" value="C:cytoplasm"/>
    <property type="evidence" value="ECO:0007669"/>
    <property type="project" value="UniProtKB-SubCell"/>
</dbReference>
<reference evidence="13" key="1">
    <citation type="submission" date="2016-11" db="UniProtKB">
        <authorList>
            <consortium name="WormBaseParasite"/>
        </authorList>
    </citation>
    <scope>IDENTIFICATION</scope>
</reference>
<keyword evidence="6" id="KW-0808">Transferase</keyword>
<accession>A0A1I8HBZ3</accession>
<evidence type="ECO:0000313" key="12">
    <source>
        <dbReference type="Proteomes" id="UP000095280"/>
    </source>
</evidence>
<evidence type="ECO:0000256" key="9">
    <source>
        <dbReference type="ARBA" id="ARBA00022840"/>
    </source>
</evidence>
<dbReference type="Gene3D" id="3.30.200.20">
    <property type="entry name" value="Phosphorylase Kinase, domain 1"/>
    <property type="match status" value="1"/>
</dbReference>
<dbReference type="GO" id="GO:0005524">
    <property type="term" value="F:ATP binding"/>
    <property type="evidence" value="ECO:0007669"/>
    <property type="project" value="UniProtKB-UniRule"/>
</dbReference>
<evidence type="ECO:0000256" key="6">
    <source>
        <dbReference type="ARBA" id="ARBA00022679"/>
    </source>
</evidence>
<proteinExistence type="inferred from homology"/>
<dbReference type="InterPro" id="IPR017441">
    <property type="entry name" value="Protein_kinase_ATP_BS"/>
</dbReference>
<dbReference type="InterPro" id="IPR000719">
    <property type="entry name" value="Prot_kinase_dom"/>
</dbReference>
<evidence type="ECO:0000256" key="5">
    <source>
        <dbReference type="ARBA" id="ARBA00022527"/>
    </source>
</evidence>
<name>A0A1I8HBZ3_9PLAT</name>
<keyword evidence="4" id="KW-0963">Cytoplasm</keyword>
<dbReference type="STRING" id="282301.A0A1I8HBZ3"/>
<comment type="subcellular location">
    <subcellularLocation>
        <location evidence="1">Cytoplasm</location>
    </subcellularLocation>
</comment>
<evidence type="ECO:0000256" key="2">
    <source>
        <dbReference type="ARBA" id="ARBA00008874"/>
    </source>
</evidence>
<dbReference type="SMART" id="SM00220">
    <property type="entry name" value="S_TKc"/>
    <property type="match status" value="1"/>
</dbReference>
<dbReference type="PROSITE" id="PS50011">
    <property type="entry name" value="PROTEIN_KINASE_DOM"/>
    <property type="match status" value="1"/>
</dbReference>
<evidence type="ECO:0000256" key="1">
    <source>
        <dbReference type="ARBA" id="ARBA00004496"/>
    </source>
</evidence>
<dbReference type="Pfam" id="PF12202">
    <property type="entry name" value="OSR1_C"/>
    <property type="match status" value="1"/>
</dbReference>
<dbReference type="Gene3D" id="3.10.20.90">
    <property type="entry name" value="Phosphatidylinositol 3-kinase Catalytic Subunit, Chain A, domain 1"/>
    <property type="match status" value="1"/>
</dbReference>
<dbReference type="InterPro" id="IPR008271">
    <property type="entry name" value="Ser/Thr_kinase_AS"/>
</dbReference>
<dbReference type="PROSITE" id="PS00107">
    <property type="entry name" value="PROTEIN_KINASE_ATP"/>
    <property type="match status" value="1"/>
</dbReference>
<dbReference type="InterPro" id="IPR024678">
    <property type="entry name" value="Kinase_OSR1/WNK_CCT"/>
</dbReference>
<keyword evidence="9" id="KW-0067">ATP-binding</keyword>
<dbReference type="PANTHER" id="PTHR48012:SF16">
    <property type="entry name" value="NON-SPECIFIC SERINE_THREONINE PROTEIN KINASE"/>
    <property type="match status" value="1"/>
</dbReference>
<keyword evidence="7" id="KW-0547">Nucleotide-binding</keyword>
<evidence type="ECO:0000256" key="10">
    <source>
        <dbReference type="ARBA" id="ARBA00047899"/>
    </source>
</evidence>
<sequence length="682" mass="71619">MSEEVRDGEQTITASSSQQQNAQPPAQQQQPTAAQVGHGSLKPLALHNTASVASFGSVVGGATPASAAGAAASTDVWPKGKVNYVMDKQLGSGATSRVYKAFCPLKNNAEIAVKVVNLDSSSVSMDELHRETQGMKKLRHENIVAYYGSFIEDQFLYILMDLCERSLLDMINHVKATRDINHGVLDECTIATIMREAIKGLQYIHENGIVHRDIKCGNILLKKDGSVLIADFGVTAFINTNPLTAMSVNPVSRHTFVGTPCWMAPEVMEQRQVGYTQKADIWSVGITALELVTGSAPYAKFPPVKVIVLTLNNDPPSLTSVEEKAGQFSAYGQKFRKFVSACLQRNDGERPSAKQLLHHSFIRGKAKDKEVIVKALLSGDTPLPSVKVKRRSADALEAGEGCEYDSDSDADEQDFWDFSGDATLTADSRGADAAAVAAAAVSGSAASASETLTAAGSATAASSVKLIADTGSAASATTAAGSATSSEAQSDNADARLEWHRKLLGGQPGQVCMKLRLRKRKDADPVAPGSDSGAASGSGAPNDPSGSGAAAGSSANSSSSAAGSTADSSSETPGLPELQDITFDLTVGKDRANGITMELVESELVRMHDLVVISHALQTLIDQPWQQQRVIPLNSSLPNGVYPDQAEFVGFAGLSVVSVRLVRSGASEETVNLATLSAAAAQ</sequence>
<dbReference type="InterPro" id="IPR050629">
    <property type="entry name" value="STE20/SPS1-PAK"/>
</dbReference>
<dbReference type="Pfam" id="PF00069">
    <property type="entry name" value="Pkinase"/>
    <property type="match status" value="1"/>
</dbReference>
<dbReference type="InterPro" id="IPR011009">
    <property type="entry name" value="Kinase-like_dom_sf"/>
</dbReference>
<dbReference type="PROSITE" id="PS00108">
    <property type="entry name" value="PROTEIN_KINASE_ST"/>
    <property type="match status" value="1"/>
</dbReference>
<evidence type="ECO:0000256" key="4">
    <source>
        <dbReference type="ARBA" id="ARBA00022490"/>
    </source>
</evidence>
<dbReference type="OrthoDB" id="8693905at2759"/>
<dbReference type="Gene3D" id="1.10.510.10">
    <property type="entry name" value="Transferase(Phosphotransferase) domain 1"/>
    <property type="match status" value="1"/>
</dbReference>
<dbReference type="AlphaFoldDB" id="A0A1I8HBZ3"/>
<dbReference type="Proteomes" id="UP000095280">
    <property type="component" value="Unplaced"/>
</dbReference>
<comment type="similarity">
    <text evidence="2">Belongs to the protein kinase superfamily. STE Ser/Thr protein kinase family. STE20 subfamily.</text>
</comment>
<dbReference type="WBParaSite" id="maker-uti_cns_0005408-snap-gene-0.3-mRNA-1">
    <property type="protein sequence ID" value="maker-uti_cns_0005408-snap-gene-0.3-mRNA-1"/>
    <property type="gene ID" value="maker-uti_cns_0005408-snap-gene-0.3"/>
</dbReference>
<dbReference type="GO" id="GO:0004674">
    <property type="term" value="F:protein serine/threonine kinase activity"/>
    <property type="evidence" value="ECO:0007669"/>
    <property type="project" value="UniProtKB-KW"/>
</dbReference>
<keyword evidence="8" id="KW-0418">Kinase</keyword>
<dbReference type="EC" id="2.7.11.1" evidence="3"/>